<evidence type="ECO:0000313" key="2">
    <source>
        <dbReference type="EMBL" id="ENV20950.1"/>
    </source>
</evidence>
<sequence length="52" mass="5642">MSAKISITGEMSQKVANKVKTINSLANFILKIGIASSALIVSFSYFYSQVLK</sequence>
<keyword evidence="1" id="KW-0812">Transmembrane</keyword>
<dbReference type="RefSeq" id="WP_004831628.1">
    <property type="nucleotide sequence ID" value="NZ_KB849468.1"/>
</dbReference>
<evidence type="ECO:0000313" key="3">
    <source>
        <dbReference type="Proteomes" id="UP000013270"/>
    </source>
</evidence>
<reference evidence="2 3" key="1">
    <citation type="submission" date="2013-02" db="EMBL/GenBank/DDBJ databases">
        <title>The Genome Sequence of Acinetobacter bereziniae NIPH 3.</title>
        <authorList>
            <consortium name="The Broad Institute Genome Sequencing Platform"/>
            <consortium name="The Broad Institute Genome Sequencing Center for Infectious Disease"/>
            <person name="Cerqueira G."/>
            <person name="Feldgarden M."/>
            <person name="Courvalin P."/>
            <person name="Perichon B."/>
            <person name="Grillot-Courvalin C."/>
            <person name="Clermont D."/>
            <person name="Rocha E."/>
            <person name="Yoon E.-J."/>
            <person name="Nemec A."/>
            <person name="Walker B."/>
            <person name="Young S.K."/>
            <person name="Zeng Q."/>
            <person name="Gargeya S."/>
            <person name="Fitzgerald M."/>
            <person name="Haas B."/>
            <person name="Abouelleil A."/>
            <person name="Alvarado L."/>
            <person name="Arachchi H.M."/>
            <person name="Berlin A.M."/>
            <person name="Chapman S.B."/>
            <person name="Dewar J."/>
            <person name="Goldberg J."/>
            <person name="Griggs A."/>
            <person name="Gujja S."/>
            <person name="Hansen M."/>
            <person name="Howarth C."/>
            <person name="Imamovic A."/>
            <person name="Larimer J."/>
            <person name="McCowan C."/>
            <person name="Murphy C."/>
            <person name="Neiman D."/>
            <person name="Pearson M."/>
            <person name="Priest M."/>
            <person name="Roberts A."/>
            <person name="Saif S."/>
            <person name="Shea T."/>
            <person name="Sisk P."/>
            <person name="Sykes S."/>
            <person name="Wortman J."/>
            <person name="Nusbaum C."/>
            <person name="Birren B."/>
        </authorList>
    </citation>
    <scope>NUCLEOTIDE SEQUENCE [LARGE SCALE GENOMIC DNA]</scope>
    <source>
        <strain evidence="2 3">NIPH 3</strain>
    </source>
</reference>
<keyword evidence="1" id="KW-0472">Membrane</keyword>
<evidence type="ECO:0000256" key="1">
    <source>
        <dbReference type="SAM" id="Phobius"/>
    </source>
</evidence>
<dbReference type="Proteomes" id="UP000013270">
    <property type="component" value="Unassembled WGS sequence"/>
</dbReference>
<protein>
    <submittedName>
        <fullName evidence="2">Uncharacterized protein</fullName>
    </submittedName>
</protein>
<proteinExistence type="predicted"/>
<gene>
    <name evidence="2" type="ORF">F963_03081</name>
</gene>
<feature type="transmembrane region" description="Helical" evidence="1">
    <location>
        <begin position="28"/>
        <end position="47"/>
    </location>
</feature>
<keyword evidence="1" id="KW-1133">Transmembrane helix</keyword>
<dbReference type="AlphaFoldDB" id="N8YNW1"/>
<dbReference type="HOGENOM" id="CLU_3075671_0_0_6"/>
<dbReference type="EMBL" id="APPK01000045">
    <property type="protein sequence ID" value="ENV20950.1"/>
    <property type="molecule type" value="Genomic_DNA"/>
</dbReference>
<accession>N8YNW1</accession>
<organism evidence="2 3">
    <name type="scientific">Acinetobacter bereziniae NIPH 3</name>
    <dbReference type="NCBI Taxonomy" id="1217651"/>
    <lineage>
        <taxon>Bacteria</taxon>
        <taxon>Pseudomonadati</taxon>
        <taxon>Pseudomonadota</taxon>
        <taxon>Gammaproteobacteria</taxon>
        <taxon>Moraxellales</taxon>
        <taxon>Moraxellaceae</taxon>
        <taxon>Acinetobacter</taxon>
    </lineage>
</organism>
<comment type="caution">
    <text evidence="2">The sequence shown here is derived from an EMBL/GenBank/DDBJ whole genome shotgun (WGS) entry which is preliminary data.</text>
</comment>
<name>N8YNW1_ACIBZ</name>